<dbReference type="AlphaFoldDB" id="A0A4R0XQB1"/>
<dbReference type="EMBL" id="PSZO01000038">
    <property type="protein sequence ID" value="TCG10520.1"/>
    <property type="molecule type" value="Genomic_DNA"/>
</dbReference>
<name>A0A4R0XQB1_9MOLU</name>
<proteinExistence type="predicted"/>
<gene>
    <name evidence="2" type="ORF">C4B24_04540</name>
</gene>
<dbReference type="RefSeq" id="WP_131599577.1">
    <property type="nucleotide sequence ID" value="NZ_PSZO01000038.1"/>
</dbReference>
<evidence type="ECO:0000313" key="2">
    <source>
        <dbReference type="EMBL" id="TCG10520.1"/>
    </source>
</evidence>
<keyword evidence="3" id="KW-1185">Reference proteome</keyword>
<keyword evidence="1" id="KW-0732">Signal</keyword>
<comment type="caution">
    <text evidence="2">The sequence shown here is derived from an EMBL/GenBank/DDBJ whole genome shotgun (WGS) entry which is preliminary data.</text>
</comment>
<feature type="non-terminal residue" evidence="2">
    <location>
        <position position="767"/>
    </location>
</feature>
<protein>
    <recommendedName>
        <fullName evidence="4">Lipoprotein-associated type-17 domain-containing protein</fullName>
    </recommendedName>
</protein>
<evidence type="ECO:0000256" key="1">
    <source>
        <dbReference type="SAM" id="SignalP"/>
    </source>
</evidence>
<evidence type="ECO:0008006" key="4">
    <source>
        <dbReference type="Google" id="ProtNLM"/>
    </source>
</evidence>
<accession>A0A4R0XQB1</accession>
<organism evidence="2 3">
    <name type="scientific">Mycoplasma marinum</name>
    <dbReference type="NCBI Taxonomy" id="1937190"/>
    <lineage>
        <taxon>Bacteria</taxon>
        <taxon>Bacillati</taxon>
        <taxon>Mycoplasmatota</taxon>
        <taxon>Mollicutes</taxon>
        <taxon>Mycoplasmataceae</taxon>
        <taxon>Mycoplasma</taxon>
    </lineage>
</organism>
<evidence type="ECO:0000313" key="3">
    <source>
        <dbReference type="Proteomes" id="UP000294192"/>
    </source>
</evidence>
<reference evidence="2 3" key="1">
    <citation type="submission" date="2018-02" db="EMBL/GenBank/DDBJ databases">
        <title>Mycoplasma marinum and Mycoplasma todarodis sp. nov., moderately halophilic and psychrotolerant mycoplasmas isolated from cephalopods.</title>
        <authorList>
            <person name="Viver T."/>
        </authorList>
    </citation>
    <scope>NUCLEOTIDE SEQUENCE [LARGE SCALE GENOMIC DNA]</scope>
    <source>
        <strain evidence="2 3">PE</strain>
    </source>
</reference>
<dbReference type="Proteomes" id="UP000294192">
    <property type="component" value="Unassembled WGS sequence"/>
</dbReference>
<feature type="signal peptide" evidence="1">
    <location>
        <begin position="1"/>
        <end position="23"/>
    </location>
</feature>
<sequence>MKKITKKLLATTIASTFSISASVATISIEDYKTSENPYVNSFKSTNNAALNYSSTQAYSSTQDIDRIQQHNLTVLKSELSRTIKLNNPNEKASDVAKRIVDVQGLKNETNIDLTSLQNPSMFFITATPNSDGVINLSVTMNTPGATVPRSIPVNASINGIVKVGGFGIEDDNPKQIGMYRNSNVNTLKVVSSDPNSTVRVDFDFASVSSTIVQPSFQQLLAVTNGKDQDLFSELKKRVFLSKKNGKWVDFNGEIQAKEFTSEANAITFEAEGWGSIKRSKAILKVWISSENSRTGEVEISTKFTMTNASGEDAAILKSLSAQGLNHEYSKDLIKAQNYQKLQKIINDAKPFSRPKGTDAEIVKKIHDIASLKNELGIDLSGIVGSTLNIDSKLNSHGSVEINVGMTTAGAKEPKSEIIPIIFDGVKSFNNFAIDDDTINFWKHSTSNYNKTFTQELTINEKGALRVFFDISTVSSGIVKPTINDLLNIVNGSDKTLFSRMKREVILGMDKGKWIKADGVIRSKEITNKNNAVEVVIHGRGSNKPNSVTVKIWISKYDSVSKKAEVSVNVFLNQQSGSEDAALIKNITFQAINDKYQNNLLHVNNLAKVKEIINNTKIKKLSSFEKASEIASKITDKASLKKELGIDLSAIKGSIIAIKAKGKANGEIDLEITTTTTIQTSNGPLTKTDIVNKKINHILDKTVDINILQKDNLAKLNTALNGATTIKVPTDKASAIASRITDAAKLKDELGIDLTSINGSTFKVSATG</sequence>
<feature type="chain" id="PRO_5020724936" description="Lipoprotein-associated type-17 domain-containing protein" evidence="1">
    <location>
        <begin position="24"/>
        <end position="767"/>
    </location>
</feature>